<feature type="transmembrane region" description="Helical" evidence="7">
    <location>
        <begin position="209"/>
        <end position="229"/>
    </location>
</feature>
<keyword evidence="6 7" id="KW-0472">Membrane</keyword>
<keyword evidence="10" id="KW-1185">Reference proteome</keyword>
<dbReference type="CDD" id="cd06261">
    <property type="entry name" value="TM_PBP2"/>
    <property type="match status" value="1"/>
</dbReference>
<feature type="transmembrane region" description="Helical" evidence="7">
    <location>
        <begin position="160"/>
        <end position="189"/>
    </location>
</feature>
<dbReference type="PANTHER" id="PTHR43163">
    <property type="entry name" value="DIPEPTIDE TRANSPORT SYSTEM PERMEASE PROTEIN DPPB-RELATED"/>
    <property type="match status" value="1"/>
</dbReference>
<dbReference type="Proteomes" id="UP000184114">
    <property type="component" value="Unassembled WGS sequence"/>
</dbReference>
<dbReference type="GO" id="GO:0005886">
    <property type="term" value="C:plasma membrane"/>
    <property type="evidence" value="ECO:0007669"/>
    <property type="project" value="UniProtKB-SubCell"/>
</dbReference>
<feature type="domain" description="ABC transmembrane type-1" evidence="8">
    <location>
        <begin position="121"/>
        <end position="335"/>
    </location>
</feature>
<feature type="transmembrane region" description="Helical" evidence="7">
    <location>
        <begin position="312"/>
        <end position="338"/>
    </location>
</feature>
<evidence type="ECO:0000256" key="1">
    <source>
        <dbReference type="ARBA" id="ARBA00004651"/>
    </source>
</evidence>
<keyword evidence="5 7" id="KW-1133">Transmembrane helix</keyword>
<dbReference type="GeneID" id="90995324"/>
<feature type="transmembrane region" description="Helical" evidence="7">
    <location>
        <begin position="266"/>
        <end position="292"/>
    </location>
</feature>
<reference evidence="10" key="1">
    <citation type="submission" date="2016-11" db="EMBL/GenBank/DDBJ databases">
        <authorList>
            <person name="Varghese N."/>
            <person name="Submissions S."/>
        </authorList>
    </citation>
    <scope>NUCLEOTIDE SEQUENCE [LARGE SCALE GENOMIC DNA]</scope>
    <source>
        <strain evidence="10">DSM 18095</strain>
    </source>
</reference>
<dbReference type="GO" id="GO:0055085">
    <property type="term" value="P:transmembrane transport"/>
    <property type="evidence" value="ECO:0007669"/>
    <property type="project" value="InterPro"/>
</dbReference>
<dbReference type="Gene3D" id="1.10.3720.10">
    <property type="entry name" value="MetI-like"/>
    <property type="match status" value="1"/>
</dbReference>
<evidence type="ECO:0000256" key="4">
    <source>
        <dbReference type="ARBA" id="ARBA00022692"/>
    </source>
</evidence>
<name>A0A1M4YHF2_9FIRM</name>
<evidence type="ECO:0000259" key="8">
    <source>
        <dbReference type="PROSITE" id="PS50928"/>
    </source>
</evidence>
<dbReference type="STRING" id="1123404.SAMN02745784_02645"/>
<dbReference type="InterPro" id="IPR000515">
    <property type="entry name" value="MetI-like"/>
</dbReference>
<dbReference type="Pfam" id="PF00528">
    <property type="entry name" value="BPD_transp_1"/>
    <property type="match status" value="1"/>
</dbReference>
<sequence>MGKSSYHLQPSSLRPLTSNKMMNITKFLGKVFIKLLLLLVAISLVCFILMRFSPIDPISAYIGGEQGSLPQEQIEGLKDYWGLNDSFSVRYVKWIRGLLNGNMGQSIVYNLPVKTIIMEKAFASLLLMFTSWILSGVLGFVIGIISAMNQGKLIDKIIKMYCLTLASAPIFWVGILLLVVFSVNLGWFPIGLSSPIGVASVNVSIWDKLYHLILPALTLSVTGVANIALHTRQKVLDIMDSDYALFAKARGEKKWMLFRRHGLKNILLPAITLQFGSLAEIFGGSTLAETIFSYPGLGNAVVEAGIKSDLPLLVGISLFSAIFVFAGNFIANILYAVVDPRIREGYMREQ</sequence>
<gene>
    <name evidence="9" type="ORF">SAMN02745784_02645</name>
</gene>
<evidence type="ECO:0000313" key="10">
    <source>
        <dbReference type="Proteomes" id="UP000184114"/>
    </source>
</evidence>
<comment type="subcellular location">
    <subcellularLocation>
        <location evidence="1 7">Cell membrane</location>
        <topology evidence="1 7">Multi-pass membrane protein</topology>
    </subcellularLocation>
</comment>
<dbReference type="SUPFAM" id="SSF161098">
    <property type="entry name" value="MetI-like"/>
    <property type="match status" value="1"/>
</dbReference>
<evidence type="ECO:0000256" key="6">
    <source>
        <dbReference type="ARBA" id="ARBA00023136"/>
    </source>
</evidence>
<protein>
    <submittedName>
        <fullName evidence="9">Peptide/nickel transport system permease protein</fullName>
    </submittedName>
</protein>
<dbReference type="Pfam" id="PF19300">
    <property type="entry name" value="BPD_transp_1_N"/>
    <property type="match status" value="1"/>
</dbReference>
<proteinExistence type="inferred from homology"/>
<comment type="similarity">
    <text evidence="7">Belongs to the binding-protein-dependent transport system permease family.</text>
</comment>
<evidence type="ECO:0000256" key="3">
    <source>
        <dbReference type="ARBA" id="ARBA00022475"/>
    </source>
</evidence>
<accession>A0A1M4YHF2</accession>
<feature type="transmembrane region" description="Helical" evidence="7">
    <location>
        <begin position="121"/>
        <end position="148"/>
    </location>
</feature>
<organism evidence="9 10">
    <name type="scientific">Tissierella praeacuta DSM 18095</name>
    <dbReference type="NCBI Taxonomy" id="1123404"/>
    <lineage>
        <taxon>Bacteria</taxon>
        <taxon>Bacillati</taxon>
        <taxon>Bacillota</taxon>
        <taxon>Tissierellia</taxon>
        <taxon>Tissierellales</taxon>
        <taxon>Tissierellaceae</taxon>
        <taxon>Tissierella</taxon>
    </lineage>
</organism>
<keyword evidence="2 7" id="KW-0813">Transport</keyword>
<dbReference type="EMBL" id="FQTY01000017">
    <property type="protein sequence ID" value="SHF05150.1"/>
    <property type="molecule type" value="Genomic_DNA"/>
</dbReference>
<dbReference type="InterPro" id="IPR035906">
    <property type="entry name" value="MetI-like_sf"/>
</dbReference>
<evidence type="ECO:0000256" key="7">
    <source>
        <dbReference type="RuleBase" id="RU363032"/>
    </source>
</evidence>
<feature type="transmembrane region" description="Helical" evidence="7">
    <location>
        <begin position="31"/>
        <end position="50"/>
    </location>
</feature>
<evidence type="ECO:0000256" key="2">
    <source>
        <dbReference type="ARBA" id="ARBA00022448"/>
    </source>
</evidence>
<dbReference type="AlphaFoldDB" id="A0A1M4YHF2"/>
<dbReference type="RefSeq" id="WP_200778221.1">
    <property type="nucleotide sequence ID" value="NZ_FQTY01000017.1"/>
</dbReference>
<evidence type="ECO:0000313" key="9">
    <source>
        <dbReference type="EMBL" id="SHF05150.1"/>
    </source>
</evidence>
<dbReference type="InterPro" id="IPR045621">
    <property type="entry name" value="BPD_transp_1_N"/>
</dbReference>
<keyword evidence="3" id="KW-1003">Cell membrane</keyword>
<dbReference type="PROSITE" id="PS50928">
    <property type="entry name" value="ABC_TM1"/>
    <property type="match status" value="1"/>
</dbReference>
<dbReference type="PANTHER" id="PTHR43163:SF6">
    <property type="entry name" value="DIPEPTIDE TRANSPORT SYSTEM PERMEASE PROTEIN DPPB-RELATED"/>
    <property type="match status" value="1"/>
</dbReference>
<keyword evidence="4 7" id="KW-0812">Transmembrane</keyword>
<evidence type="ECO:0000256" key="5">
    <source>
        <dbReference type="ARBA" id="ARBA00022989"/>
    </source>
</evidence>